<accession>A0A8R1Z0F4</accession>
<accession>A0A2A6CRZ2</accession>
<dbReference type="PANTHER" id="PTHR11046:SF25">
    <property type="match status" value="1"/>
</dbReference>
<evidence type="ECO:0000256" key="1">
    <source>
        <dbReference type="ARBA" id="ARBA00022722"/>
    </source>
</evidence>
<name>A0A2A6CRZ2_PRIPA</name>
<keyword evidence="1" id="KW-0540">Nuclease</keyword>
<proteinExistence type="predicted"/>
<protein>
    <submittedName>
        <fullName evidence="2">Uncharacterized protein</fullName>
    </submittedName>
</protein>
<sequence>NLFEDFIPGGKYSGAVDDVVVDHTRCASATNRFIESAFGFVDRLSNHSPHMRIYRREARLLIAKNHTMAWLSSKSSEERLAIVWAARASITILQKSLEKEKGYNAKVALQIKRRNQAVQAISPFGFITTVNRLTAFLHSSPESGTGTAAATTGGLSRKIDIPWVFLFIYRFRALGKEAAGGGAQDSSSSLKPIRRVSTILTSSVDHPLTGRSIRRWTEEA</sequence>
<dbReference type="PANTHER" id="PTHR11046">
    <property type="entry name" value="OLIGORIBONUCLEASE, MITOCHONDRIAL"/>
    <property type="match status" value="1"/>
</dbReference>
<dbReference type="GO" id="GO:0000175">
    <property type="term" value="F:3'-5'-RNA exonuclease activity"/>
    <property type="evidence" value="ECO:0007669"/>
    <property type="project" value="InterPro"/>
</dbReference>
<gene>
    <name evidence="2" type="primary">WBGene00276307</name>
</gene>
<keyword evidence="1" id="KW-0378">Hydrolase</keyword>
<dbReference type="AlphaFoldDB" id="A0A2A6CRZ2"/>
<organism evidence="2 3">
    <name type="scientific">Pristionchus pacificus</name>
    <name type="common">Parasitic nematode worm</name>
    <dbReference type="NCBI Taxonomy" id="54126"/>
    <lineage>
        <taxon>Eukaryota</taxon>
        <taxon>Metazoa</taxon>
        <taxon>Ecdysozoa</taxon>
        <taxon>Nematoda</taxon>
        <taxon>Chromadorea</taxon>
        <taxon>Rhabditida</taxon>
        <taxon>Rhabditina</taxon>
        <taxon>Diplogasteromorpha</taxon>
        <taxon>Diplogasteroidea</taxon>
        <taxon>Neodiplogasteridae</taxon>
        <taxon>Pristionchus</taxon>
    </lineage>
</organism>
<evidence type="ECO:0000313" key="3">
    <source>
        <dbReference type="Proteomes" id="UP000005239"/>
    </source>
</evidence>
<dbReference type="EnsemblMetazoa" id="PPA37938.1">
    <property type="protein sequence ID" value="PPA37938.1"/>
    <property type="gene ID" value="WBGene00276307"/>
</dbReference>
<reference evidence="3" key="1">
    <citation type="journal article" date="2008" name="Nat. Genet.">
        <title>The Pristionchus pacificus genome provides a unique perspective on nematode lifestyle and parasitism.</title>
        <authorList>
            <person name="Dieterich C."/>
            <person name="Clifton S.W."/>
            <person name="Schuster L.N."/>
            <person name="Chinwalla A."/>
            <person name="Delehaunty K."/>
            <person name="Dinkelacker I."/>
            <person name="Fulton L."/>
            <person name="Fulton R."/>
            <person name="Godfrey J."/>
            <person name="Minx P."/>
            <person name="Mitreva M."/>
            <person name="Roeseler W."/>
            <person name="Tian H."/>
            <person name="Witte H."/>
            <person name="Yang S.P."/>
            <person name="Wilson R.K."/>
            <person name="Sommer R.J."/>
        </authorList>
    </citation>
    <scope>NUCLEOTIDE SEQUENCE [LARGE SCALE GENOMIC DNA]</scope>
    <source>
        <strain evidence="3">PS312</strain>
    </source>
</reference>
<dbReference type="InterPro" id="IPR022894">
    <property type="entry name" value="Oligoribonuclease"/>
</dbReference>
<dbReference type="Proteomes" id="UP000005239">
    <property type="component" value="Unassembled WGS sequence"/>
</dbReference>
<evidence type="ECO:0000313" key="2">
    <source>
        <dbReference type="EnsemblMetazoa" id="PPA37938.1"/>
    </source>
</evidence>
<reference evidence="2" key="2">
    <citation type="submission" date="2022-06" db="UniProtKB">
        <authorList>
            <consortium name="EnsemblMetazoa"/>
        </authorList>
    </citation>
    <scope>IDENTIFICATION</scope>
    <source>
        <strain evidence="2">PS312</strain>
    </source>
</reference>
<keyword evidence="3" id="KW-1185">Reference proteome</keyword>
<dbReference type="OrthoDB" id="6119341at2759"/>